<dbReference type="PANTHER" id="PTHR40265">
    <property type="entry name" value="BLL2707 PROTEIN"/>
    <property type="match status" value="1"/>
</dbReference>
<dbReference type="InterPro" id="IPR029068">
    <property type="entry name" value="Glyas_Bleomycin-R_OHBP_Dase"/>
</dbReference>
<dbReference type="OrthoDB" id="9111355at2"/>
<evidence type="ECO:0000259" key="1">
    <source>
        <dbReference type="Pfam" id="PF13468"/>
    </source>
</evidence>
<evidence type="ECO:0000313" key="3">
    <source>
        <dbReference type="Proteomes" id="UP000278746"/>
    </source>
</evidence>
<dbReference type="AlphaFoldDB" id="A0A3M7TMB7"/>
<dbReference type="Proteomes" id="UP000278746">
    <property type="component" value="Unassembled WGS sequence"/>
</dbReference>
<reference evidence="2 3" key="1">
    <citation type="submission" date="2018-10" db="EMBL/GenBank/DDBJ databases">
        <title>Bacillus Keqinensis sp. nov., a moderately halophilic bacterium isolated from a saline-alkaline lake.</title>
        <authorList>
            <person name="Wang H."/>
        </authorList>
    </citation>
    <scope>NUCLEOTIDE SEQUENCE [LARGE SCALE GENOMIC DNA]</scope>
    <source>
        <strain evidence="2 3">KQ-3</strain>
    </source>
</reference>
<dbReference type="InterPro" id="IPR025870">
    <property type="entry name" value="Glyoxalase-like_dom"/>
</dbReference>
<sequence length="279" mass="31782">MTVFHFDHIIHYVEDANKTKEAFQELGLHAVTGGRHENQGTYNTLCHFDLSYIEFLSIEDRALFEKVIKEKRDSSPFATIAHDQFTEGFSRIALRTRGLDTLAATFMEKGLKVTGPVPLSRKRPDGSVLEWSLLFIEDEESKMPLPFFIDWHQTDEERREELKKHHVISPNDSGEASLSHVTIAVENLDETVARWALLFGLSKGDIYEDEDLNARVQKLHLEGGDLYFASPNGEGPAAQILRARGERPYKVTIESGRINEERVIHRGNYQFKQAENGKG</sequence>
<dbReference type="SUPFAM" id="SSF54593">
    <property type="entry name" value="Glyoxalase/Bleomycin resistance protein/Dihydroxybiphenyl dioxygenase"/>
    <property type="match status" value="1"/>
</dbReference>
<comment type="caution">
    <text evidence="2">The sequence shown here is derived from an EMBL/GenBank/DDBJ whole genome shotgun (WGS) entry which is preliminary data.</text>
</comment>
<evidence type="ECO:0000313" key="2">
    <source>
        <dbReference type="EMBL" id="RNA66685.1"/>
    </source>
</evidence>
<protein>
    <submittedName>
        <fullName evidence="2">VOC family protein</fullName>
    </submittedName>
</protein>
<dbReference type="Gene3D" id="3.10.180.10">
    <property type="entry name" value="2,3-Dihydroxybiphenyl 1,2-Dioxygenase, domain 1"/>
    <property type="match status" value="2"/>
</dbReference>
<dbReference type="Pfam" id="PF13468">
    <property type="entry name" value="Glyoxalase_3"/>
    <property type="match status" value="1"/>
</dbReference>
<gene>
    <name evidence="2" type="ORF">EBO34_15830</name>
</gene>
<accession>A0A3M7TMB7</accession>
<dbReference type="PANTHER" id="PTHR40265:SF1">
    <property type="entry name" value="GLYOXALASE-LIKE DOMAIN-CONTAINING PROTEIN"/>
    <property type="match status" value="1"/>
</dbReference>
<feature type="domain" description="Glyoxalase-like" evidence="1">
    <location>
        <begin position="6"/>
        <end position="198"/>
    </location>
</feature>
<keyword evidence="3" id="KW-1185">Reference proteome</keyword>
<dbReference type="EMBL" id="RHIB01000003">
    <property type="protein sequence ID" value="RNA66685.1"/>
    <property type="molecule type" value="Genomic_DNA"/>
</dbReference>
<proteinExistence type="predicted"/>
<name>A0A3M7TMB7_9BACI</name>
<organism evidence="2 3">
    <name type="scientific">Alteribacter keqinensis</name>
    <dbReference type="NCBI Taxonomy" id="2483800"/>
    <lineage>
        <taxon>Bacteria</taxon>
        <taxon>Bacillati</taxon>
        <taxon>Bacillota</taxon>
        <taxon>Bacilli</taxon>
        <taxon>Bacillales</taxon>
        <taxon>Bacillaceae</taxon>
        <taxon>Alteribacter</taxon>
    </lineage>
</organism>